<dbReference type="InterPro" id="IPR050707">
    <property type="entry name" value="HTH_MetabolicPath_Reg"/>
</dbReference>
<evidence type="ECO:0000256" key="2">
    <source>
        <dbReference type="ARBA" id="ARBA00023125"/>
    </source>
</evidence>
<dbReference type="Pfam" id="PF09339">
    <property type="entry name" value="HTH_IclR"/>
    <property type="match status" value="1"/>
</dbReference>
<dbReference type="SUPFAM" id="SSF55781">
    <property type="entry name" value="GAF domain-like"/>
    <property type="match status" value="1"/>
</dbReference>
<dbReference type="PANTHER" id="PTHR30136">
    <property type="entry name" value="HELIX-TURN-HELIX TRANSCRIPTIONAL REGULATOR, ICLR FAMILY"/>
    <property type="match status" value="1"/>
</dbReference>
<feature type="domain" description="IclR-ED" evidence="5">
    <location>
        <begin position="71"/>
        <end position="294"/>
    </location>
</feature>
<dbReference type="RefSeq" id="WP_344939771.1">
    <property type="nucleotide sequence ID" value="NZ_BAAAZG010000001.1"/>
</dbReference>
<protein>
    <submittedName>
        <fullName evidence="6">MarR family transcriptional regulator</fullName>
    </submittedName>
</protein>
<keyword evidence="3" id="KW-0804">Transcription</keyword>
<dbReference type="InterPro" id="IPR005471">
    <property type="entry name" value="Tscrpt_reg_IclR_N"/>
</dbReference>
<organism evidence="6 7">
    <name type="scientific">Actinomadura miaoliensis</name>
    <dbReference type="NCBI Taxonomy" id="430685"/>
    <lineage>
        <taxon>Bacteria</taxon>
        <taxon>Bacillati</taxon>
        <taxon>Actinomycetota</taxon>
        <taxon>Actinomycetes</taxon>
        <taxon>Streptosporangiales</taxon>
        <taxon>Thermomonosporaceae</taxon>
        <taxon>Actinomadura</taxon>
    </lineage>
</organism>
<feature type="domain" description="HTH iclR-type" evidence="4">
    <location>
        <begin position="10"/>
        <end position="71"/>
    </location>
</feature>
<comment type="caution">
    <text evidence="6">The sequence shown here is derived from an EMBL/GenBank/DDBJ whole genome shotgun (WGS) entry which is preliminary data.</text>
</comment>
<dbReference type="InterPro" id="IPR036388">
    <property type="entry name" value="WH-like_DNA-bd_sf"/>
</dbReference>
<evidence type="ECO:0000256" key="3">
    <source>
        <dbReference type="ARBA" id="ARBA00023163"/>
    </source>
</evidence>
<evidence type="ECO:0000313" key="6">
    <source>
        <dbReference type="EMBL" id="GAA4056116.1"/>
    </source>
</evidence>
<dbReference type="InterPro" id="IPR036390">
    <property type="entry name" value="WH_DNA-bd_sf"/>
</dbReference>
<proteinExistence type="predicted"/>
<dbReference type="PROSITE" id="PS51077">
    <property type="entry name" value="HTH_ICLR"/>
    <property type="match status" value="1"/>
</dbReference>
<keyword evidence="1" id="KW-0805">Transcription regulation</keyword>
<evidence type="ECO:0000313" key="7">
    <source>
        <dbReference type="Proteomes" id="UP001500683"/>
    </source>
</evidence>
<dbReference type="Gene3D" id="1.10.10.10">
    <property type="entry name" value="Winged helix-like DNA-binding domain superfamily/Winged helix DNA-binding domain"/>
    <property type="match status" value="1"/>
</dbReference>
<reference evidence="7" key="1">
    <citation type="journal article" date="2019" name="Int. J. Syst. Evol. Microbiol.">
        <title>The Global Catalogue of Microorganisms (GCM) 10K type strain sequencing project: providing services to taxonomists for standard genome sequencing and annotation.</title>
        <authorList>
            <consortium name="The Broad Institute Genomics Platform"/>
            <consortium name="The Broad Institute Genome Sequencing Center for Infectious Disease"/>
            <person name="Wu L."/>
            <person name="Ma J."/>
        </authorList>
    </citation>
    <scope>NUCLEOTIDE SEQUENCE [LARGE SCALE GENOMIC DNA]</scope>
    <source>
        <strain evidence="7">JCM 16702</strain>
    </source>
</reference>
<keyword evidence="2" id="KW-0238">DNA-binding</keyword>
<name>A0ABP7UZC3_9ACTN</name>
<accession>A0ABP7UZC3</accession>
<keyword evidence="7" id="KW-1185">Reference proteome</keyword>
<dbReference type="InterPro" id="IPR029016">
    <property type="entry name" value="GAF-like_dom_sf"/>
</dbReference>
<dbReference type="PANTHER" id="PTHR30136:SF35">
    <property type="entry name" value="HTH-TYPE TRANSCRIPTIONAL REGULATOR RV1719"/>
    <property type="match status" value="1"/>
</dbReference>
<dbReference type="Proteomes" id="UP001500683">
    <property type="component" value="Unassembled WGS sequence"/>
</dbReference>
<dbReference type="InterPro" id="IPR014757">
    <property type="entry name" value="Tscrpt_reg_IclR_C"/>
</dbReference>
<evidence type="ECO:0000259" key="4">
    <source>
        <dbReference type="PROSITE" id="PS51077"/>
    </source>
</evidence>
<gene>
    <name evidence="6" type="ORF">GCM10022214_04510</name>
</gene>
<dbReference type="EMBL" id="BAAAZG010000001">
    <property type="protein sequence ID" value="GAA4056116.1"/>
    <property type="molecule type" value="Genomic_DNA"/>
</dbReference>
<dbReference type="Gene3D" id="3.30.450.40">
    <property type="match status" value="2"/>
</dbReference>
<evidence type="ECO:0000256" key="1">
    <source>
        <dbReference type="ARBA" id="ARBA00023015"/>
    </source>
</evidence>
<evidence type="ECO:0000259" key="5">
    <source>
        <dbReference type="PROSITE" id="PS51078"/>
    </source>
</evidence>
<dbReference type="PROSITE" id="PS51078">
    <property type="entry name" value="ICLR_ED"/>
    <property type="match status" value="1"/>
</dbReference>
<sequence length="294" mass="30535">MVDGKGRPASPPTDRAIAVVELLAARRKPVSAAEVADALGLSRSTVGAILGTLADRAWVRRLPDLTYEPGPRLAAIALTCGRLAAPDGADEAIRGLSERVGCGVALGLVTPNGLTFVAVTAGEGRLPAGITTGTVLPLRAPAGAASVAFSSRERQREWLATAPPDCRAALAEVLEQIRADGVALWGIDAAAPAALDVLAEVVEHLSDNPASQDLRGRVLALLADISGRPYGAADVTADAPLPLSHLVAPVFDAAGRATWELQVGPLRAAVGRAERRHYMTELRRTADRLSQTAR</sequence>
<dbReference type="SUPFAM" id="SSF46785">
    <property type="entry name" value="Winged helix' DNA-binding domain"/>
    <property type="match status" value="1"/>
</dbReference>